<feature type="domain" description="NAD-dependent epimerase/dehydratase" evidence="2">
    <location>
        <begin position="1"/>
        <end position="34"/>
    </location>
</feature>
<dbReference type="InterPro" id="IPR036291">
    <property type="entry name" value="NAD(P)-bd_dom_sf"/>
</dbReference>
<dbReference type="Proteomes" id="UP001589610">
    <property type="component" value="Unassembled WGS sequence"/>
</dbReference>
<dbReference type="InterPro" id="IPR001509">
    <property type="entry name" value="Epimerase_deHydtase"/>
</dbReference>
<evidence type="ECO:0000259" key="2">
    <source>
        <dbReference type="Pfam" id="PF01370"/>
    </source>
</evidence>
<gene>
    <name evidence="3" type="ORF">ACFFRH_26110</name>
</gene>
<protein>
    <submittedName>
        <fullName evidence="3">NAD-dependent epimerase/dehydratase family protein</fullName>
    </submittedName>
</protein>
<evidence type="ECO:0000313" key="4">
    <source>
        <dbReference type="Proteomes" id="UP001589610"/>
    </source>
</evidence>
<name>A0ABV5TIM1_9ACTN</name>
<feature type="compositionally biased region" description="Low complexity" evidence="1">
    <location>
        <begin position="26"/>
        <end position="37"/>
    </location>
</feature>
<dbReference type="RefSeq" id="WP_386160370.1">
    <property type="nucleotide sequence ID" value="NZ_JBHMBS010000013.1"/>
</dbReference>
<accession>A0ABV5TIM1</accession>
<evidence type="ECO:0000256" key="1">
    <source>
        <dbReference type="SAM" id="MobiDB-lite"/>
    </source>
</evidence>
<dbReference type="SUPFAM" id="SSF51735">
    <property type="entry name" value="NAD(P)-binding Rossmann-fold domains"/>
    <property type="match status" value="1"/>
</dbReference>
<sequence>MLITGATGYVGSHVATAFAEAGHDVAAPARPAPTRSPRGGRRRFPPACHAHAFHSVRASPIGVRV</sequence>
<organism evidence="3 4">
    <name type="scientific">Streptosporangium vulgare</name>
    <dbReference type="NCBI Taxonomy" id="46190"/>
    <lineage>
        <taxon>Bacteria</taxon>
        <taxon>Bacillati</taxon>
        <taxon>Actinomycetota</taxon>
        <taxon>Actinomycetes</taxon>
        <taxon>Streptosporangiales</taxon>
        <taxon>Streptosporangiaceae</taxon>
        <taxon>Streptosporangium</taxon>
    </lineage>
</organism>
<dbReference type="EMBL" id="JBHMBS010000013">
    <property type="protein sequence ID" value="MFB9678968.1"/>
    <property type="molecule type" value="Genomic_DNA"/>
</dbReference>
<feature type="region of interest" description="Disordered" evidence="1">
    <location>
        <begin position="26"/>
        <end position="46"/>
    </location>
</feature>
<reference evidence="3 4" key="1">
    <citation type="submission" date="2024-09" db="EMBL/GenBank/DDBJ databases">
        <authorList>
            <person name="Sun Q."/>
            <person name="Mori K."/>
        </authorList>
    </citation>
    <scope>NUCLEOTIDE SEQUENCE [LARGE SCALE GENOMIC DNA]</scope>
    <source>
        <strain evidence="3 4">JCM 3028</strain>
    </source>
</reference>
<evidence type="ECO:0000313" key="3">
    <source>
        <dbReference type="EMBL" id="MFB9678968.1"/>
    </source>
</evidence>
<comment type="caution">
    <text evidence="3">The sequence shown here is derived from an EMBL/GenBank/DDBJ whole genome shotgun (WGS) entry which is preliminary data.</text>
</comment>
<dbReference type="Gene3D" id="3.40.50.720">
    <property type="entry name" value="NAD(P)-binding Rossmann-like Domain"/>
    <property type="match status" value="1"/>
</dbReference>
<proteinExistence type="predicted"/>
<keyword evidence="4" id="KW-1185">Reference proteome</keyword>
<dbReference type="Pfam" id="PF01370">
    <property type="entry name" value="Epimerase"/>
    <property type="match status" value="1"/>
</dbReference>